<keyword evidence="9" id="KW-1185">Reference proteome</keyword>
<evidence type="ECO:0000256" key="2">
    <source>
        <dbReference type="ARBA" id="ARBA00022670"/>
    </source>
</evidence>
<reference evidence="9" key="2">
    <citation type="submission" date="2015-01" db="EMBL/GenBank/DDBJ databases">
        <title>Evolutionary Origins and Diversification of the Mycorrhizal Mutualists.</title>
        <authorList>
            <consortium name="DOE Joint Genome Institute"/>
            <consortium name="Mycorrhizal Genomics Consortium"/>
            <person name="Kohler A."/>
            <person name="Kuo A."/>
            <person name="Nagy L.G."/>
            <person name="Floudas D."/>
            <person name="Copeland A."/>
            <person name="Barry K.W."/>
            <person name="Cichocki N."/>
            <person name="Veneault-Fourrey C."/>
            <person name="LaButti K."/>
            <person name="Lindquist E.A."/>
            <person name="Lipzen A."/>
            <person name="Lundell T."/>
            <person name="Morin E."/>
            <person name="Murat C."/>
            <person name="Riley R."/>
            <person name="Ohm R."/>
            <person name="Sun H."/>
            <person name="Tunlid A."/>
            <person name="Henrissat B."/>
            <person name="Grigoriev I.V."/>
            <person name="Hibbett D.S."/>
            <person name="Martin F."/>
        </authorList>
    </citation>
    <scope>NUCLEOTIDE SEQUENCE [LARGE SCALE GENOMIC DNA]</scope>
    <source>
        <strain evidence="9">ATCC 200175</strain>
    </source>
</reference>
<evidence type="ECO:0000313" key="9">
    <source>
        <dbReference type="Proteomes" id="UP000053647"/>
    </source>
</evidence>
<dbReference type="OrthoDB" id="167576at2759"/>
<dbReference type="SUPFAM" id="SSF116846">
    <property type="entry name" value="MIT domain"/>
    <property type="match status" value="1"/>
</dbReference>
<accession>A0A0C9U840</accession>
<dbReference type="InterPro" id="IPR038765">
    <property type="entry name" value="Papain-like_cys_pep_sf"/>
</dbReference>
<dbReference type="PROSITE" id="PS50203">
    <property type="entry name" value="CALPAIN_CAT"/>
    <property type="match status" value="1"/>
</dbReference>
<sequence>RATKSELASDFTAAFRLYLAAANAFLHLSRSATTTPTFQVRCKANAGKALERAEKIKKASEKPGTAIEVGVVPINWFGVDQQSYVLRKSSTVNNIRYPLWTEVVPFDPDGQPSIPVSTSPNLHSYEWKRLLRDPFSCSSSRMLSQPLTPTDIEQNMVDDCSLCASIAVCVQHNRKFNSKLLLSSIMPGNRPGRYDINALLNGERRRVPIDDFLPFDNSGHPIGISTGWKAVAWPALIEKAYMKLMGGYDFPGSNSAIDLHVLTGWIPEHIELQSASFERERTWRRMLDGFWKGHCVLTVGTDAKTMRKIEGVKLLPSHCYAVVDVRETEDERWVTLLDSAVPVTRQPVPRILHATLLTYLGMLDMRWDAICATFEGVYVSWDPGLFKSRLSFHGVWKPGNADDKAQASVRRLQLLYTYQAPVSSSSDVSSCSALEDKDIWVILTRHLSDTRRAHEYVSLTVHAEDDDDWGVERMKTRDMEVKGTYTTSSHVLVGTKVREDPQISGALSVLASYDGPFDDVFFSVNVCCGAGVKVRWDEDAGIGDSVGGAEGTLNTKNAGGNHTHPTYMLNPQWHLRIHEHSGGSTGRGVASSSNGKGPLKIPVGGGSKAVGGTGRAEREKASVILSAHGPREVPLNVTGVWSSGERVVELAQKEVVISSGAYTYGHARAAANMAPGDYTVVLSAFEPQIHLGAFTLKVECSRRIDLTAIPQEGAGMYSRVTKGEWDEHTAVGGPSHGRYHLNPIYEVQIPSSAQFGARLHLISPSPAASLNLSIFPVSTSTPERASLDRPVASSGPYSDALPGVDISARTLSAGKYWLVPSTWATGVQVAFRLVVYCSDSGCVVTRRGSKSY</sequence>
<dbReference type="InterPro" id="IPR022683">
    <property type="entry name" value="Calpain_III"/>
</dbReference>
<reference evidence="8 9" key="1">
    <citation type="submission" date="2014-06" db="EMBL/GenBank/DDBJ databases">
        <authorList>
            <consortium name="DOE Joint Genome Institute"/>
            <person name="Kuo A."/>
            <person name="Kohler A."/>
            <person name="Nagy L.G."/>
            <person name="Floudas D."/>
            <person name="Copeland A."/>
            <person name="Barry K.W."/>
            <person name="Cichocki N."/>
            <person name="Veneault-Fourrey C."/>
            <person name="LaButti K."/>
            <person name="Lindquist E.A."/>
            <person name="Lipzen A."/>
            <person name="Lundell T."/>
            <person name="Morin E."/>
            <person name="Murat C."/>
            <person name="Sun H."/>
            <person name="Tunlid A."/>
            <person name="Henrissat B."/>
            <person name="Grigoriev I.V."/>
            <person name="Hibbett D.S."/>
            <person name="Martin F."/>
            <person name="Nordberg H.P."/>
            <person name="Cantor M.N."/>
            <person name="Hua S.X."/>
        </authorList>
    </citation>
    <scope>NUCLEOTIDE SEQUENCE [LARGE SCALE GENOMIC DNA]</scope>
    <source>
        <strain evidence="8 9">ATCC 200175</strain>
    </source>
</reference>
<gene>
    <name evidence="8" type="ORF">PAXINDRAFT_77338</name>
</gene>
<evidence type="ECO:0000256" key="4">
    <source>
        <dbReference type="ARBA" id="ARBA00022807"/>
    </source>
</evidence>
<dbReference type="InterPro" id="IPR036213">
    <property type="entry name" value="Calpain_III_sf"/>
</dbReference>
<keyword evidence="3" id="KW-0378">Hydrolase</keyword>
<dbReference type="SUPFAM" id="SSF49758">
    <property type="entry name" value="Calpain large subunit, middle domain (domain III)"/>
    <property type="match status" value="2"/>
</dbReference>
<evidence type="ECO:0000256" key="1">
    <source>
        <dbReference type="ARBA" id="ARBA00010193"/>
    </source>
</evidence>
<evidence type="ECO:0000256" key="6">
    <source>
        <dbReference type="SAM" id="MobiDB-lite"/>
    </source>
</evidence>
<dbReference type="InterPro" id="IPR051297">
    <property type="entry name" value="PalB/RIM13"/>
</dbReference>
<proteinExistence type="inferred from homology"/>
<organism evidence="8 9">
    <name type="scientific">Paxillus involutus ATCC 200175</name>
    <dbReference type="NCBI Taxonomy" id="664439"/>
    <lineage>
        <taxon>Eukaryota</taxon>
        <taxon>Fungi</taxon>
        <taxon>Dikarya</taxon>
        <taxon>Basidiomycota</taxon>
        <taxon>Agaricomycotina</taxon>
        <taxon>Agaricomycetes</taxon>
        <taxon>Agaricomycetidae</taxon>
        <taxon>Boletales</taxon>
        <taxon>Paxilineae</taxon>
        <taxon>Paxillaceae</taxon>
        <taxon>Paxillus</taxon>
    </lineage>
</organism>
<dbReference type="PANTHER" id="PTHR46143:SF1">
    <property type="entry name" value="CALPAIN-7"/>
    <property type="match status" value="1"/>
</dbReference>
<dbReference type="AlphaFoldDB" id="A0A0C9U840"/>
<dbReference type="Pfam" id="PF00648">
    <property type="entry name" value="Peptidase_C2"/>
    <property type="match status" value="1"/>
</dbReference>
<comment type="caution">
    <text evidence="5">Lacks conserved residue(s) required for the propagation of feature annotation.</text>
</comment>
<dbReference type="SUPFAM" id="SSF54001">
    <property type="entry name" value="Cysteine proteinases"/>
    <property type="match status" value="1"/>
</dbReference>
<keyword evidence="4" id="KW-0788">Thiol protease</keyword>
<evidence type="ECO:0000259" key="7">
    <source>
        <dbReference type="PROSITE" id="PS50203"/>
    </source>
</evidence>
<evidence type="ECO:0000256" key="5">
    <source>
        <dbReference type="PROSITE-ProRule" id="PRU00239"/>
    </source>
</evidence>
<evidence type="ECO:0000256" key="3">
    <source>
        <dbReference type="ARBA" id="ARBA00022801"/>
    </source>
</evidence>
<protein>
    <recommendedName>
        <fullName evidence="7">Calpain catalytic domain-containing protein</fullName>
    </recommendedName>
</protein>
<dbReference type="Gene3D" id="1.20.58.80">
    <property type="entry name" value="Phosphotransferase system, lactose/cellobiose-type IIA subunit"/>
    <property type="match status" value="1"/>
</dbReference>
<dbReference type="PANTHER" id="PTHR46143">
    <property type="entry name" value="CALPAIN-7"/>
    <property type="match status" value="1"/>
</dbReference>
<dbReference type="GO" id="GO:0006508">
    <property type="term" value="P:proteolysis"/>
    <property type="evidence" value="ECO:0007669"/>
    <property type="project" value="UniProtKB-KW"/>
</dbReference>
<dbReference type="InterPro" id="IPR001300">
    <property type="entry name" value="Peptidase_C2_calpain_cat"/>
</dbReference>
<evidence type="ECO:0000313" key="8">
    <source>
        <dbReference type="EMBL" id="KIJ15557.1"/>
    </source>
</evidence>
<keyword evidence="2" id="KW-0645">Protease</keyword>
<feature type="region of interest" description="Disordered" evidence="6">
    <location>
        <begin position="581"/>
        <end position="614"/>
    </location>
</feature>
<name>A0A0C9U840_PAXIN</name>
<feature type="compositionally biased region" description="Gly residues" evidence="6">
    <location>
        <begin position="603"/>
        <end position="614"/>
    </location>
</feature>
<dbReference type="SMART" id="SM00230">
    <property type="entry name" value="CysPc"/>
    <property type="match status" value="1"/>
</dbReference>
<dbReference type="Proteomes" id="UP000053647">
    <property type="component" value="Unassembled WGS sequence"/>
</dbReference>
<dbReference type="Gene3D" id="2.60.120.380">
    <property type="match status" value="2"/>
</dbReference>
<dbReference type="HOGENOM" id="CLU_006770_0_0_1"/>
<feature type="non-terminal residue" evidence="8">
    <location>
        <position position="852"/>
    </location>
</feature>
<dbReference type="SMART" id="SM00720">
    <property type="entry name" value="calpain_III"/>
    <property type="match status" value="1"/>
</dbReference>
<dbReference type="GO" id="GO:0004198">
    <property type="term" value="F:calcium-dependent cysteine-type endopeptidase activity"/>
    <property type="evidence" value="ECO:0007669"/>
    <property type="project" value="InterPro"/>
</dbReference>
<feature type="domain" description="Calpain catalytic" evidence="7">
    <location>
        <begin position="91"/>
        <end position="347"/>
    </location>
</feature>
<dbReference type="InterPro" id="IPR036181">
    <property type="entry name" value="MIT_dom_sf"/>
</dbReference>
<dbReference type="EMBL" id="KN819336">
    <property type="protein sequence ID" value="KIJ15557.1"/>
    <property type="molecule type" value="Genomic_DNA"/>
</dbReference>
<comment type="similarity">
    <text evidence="1">Belongs to the peptidase C2 family. PalB/RIM13 subfamily.</text>
</comment>